<dbReference type="PANTHER" id="PTHR42760">
    <property type="entry name" value="SHORT-CHAIN DEHYDROGENASES/REDUCTASES FAMILY MEMBER"/>
    <property type="match status" value="1"/>
</dbReference>
<dbReference type="SMART" id="SM00822">
    <property type="entry name" value="PKS_KR"/>
    <property type="match status" value="1"/>
</dbReference>
<protein>
    <submittedName>
        <fullName evidence="3">Oxidoreductase</fullName>
    </submittedName>
</protein>
<dbReference type="PROSITE" id="PS00061">
    <property type="entry name" value="ADH_SHORT"/>
    <property type="match status" value="1"/>
</dbReference>
<evidence type="ECO:0000256" key="1">
    <source>
        <dbReference type="ARBA" id="ARBA00006484"/>
    </source>
</evidence>
<dbReference type="AlphaFoldDB" id="A0A916XKH2"/>
<dbReference type="EMBL" id="BMGG01000007">
    <property type="protein sequence ID" value="GGC78089.1"/>
    <property type="molecule type" value="Genomic_DNA"/>
</dbReference>
<sequence length="279" mass="29041">MTMAENPAMDPAWLGLAGRVCVITGAGGGIGRLLAAHFAAAGARVVVLDRDERACREVAAELPAAAAAVALACDVADPASVARAAQACRAEAGPCDVLVNNAAILRAGPIATVSFADWNALLAVNLTGYLLCAQHFGRHMTERGRGSMVHVASIAGHLPQSFSGAYSVSKAGVMMLSQQLAVELGEHGVRSNVVSPAMIRTPLSEPFYRDAELLARRTAMVPLRRIGTPADIAAAALFLASDQAAYVSGQELLVDGAVGRSWLGLIPRPGFDRQDHVRT</sequence>
<dbReference type="GO" id="GO:0016616">
    <property type="term" value="F:oxidoreductase activity, acting on the CH-OH group of donors, NAD or NADP as acceptor"/>
    <property type="evidence" value="ECO:0007669"/>
    <property type="project" value="TreeGrafter"/>
</dbReference>
<dbReference type="PRINTS" id="PR00081">
    <property type="entry name" value="GDHRDH"/>
</dbReference>
<keyword evidence="4" id="KW-1185">Reference proteome</keyword>
<feature type="domain" description="Ketoreductase" evidence="2">
    <location>
        <begin position="19"/>
        <end position="202"/>
    </location>
</feature>
<comment type="caution">
    <text evidence="3">The sequence shown here is derived from an EMBL/GenBank/DDBJ whole genome shotgun (WGS) entry which is preliminary data.</text>
</comment>
<reference evidence="3" key="1">
    <citation type="journal article" date="2014" name="Int. J. Syst. Evol. Microbiol.">
        <title>Complete genome sequence of Corynebacterium casei LMG S-19264T (=DSM 44701T), isolated from a smear-ripened cheese.</title>
        <authorList>
            <consortium name="US DOE Joint Genome Institute (JGI-PGF)"/>
            <person name="Walter F."/>
            <person name="Albersmeier A."/>
            <person name="Kalinowski J."/>
            <person name="Ruckert C."/>
        </authorList>
    </citation>
    <scope>NUCLEOTIDE SEQUENCE</scope>
    <source>
        <strain evidence="3">CGMCC 1.12919</strain>
    </source>
</reference>
<accession>A0A916XKH2</accession>
<proteinExistence type="inferred from homology"/>
<dbReference type="Pfam" id="PF13561">
    <property type="entry name" value="adh_short_C2"/>
    <property type="match status" value="1"/>
</dbReference>
<dbReference type="InterPro" id="IPR020904">
    <property type="entry name" value="Sc_DH/Rdtase_CS"/>
</dbReference>
<dbReference type="InterPro" id="IPR057326">
    <property type="entry name" value="KR_dom"/>
</dbReference>
<reference evidence="3" key="2">
    <citation type="submission" date="2020-09" db="EMBL/GenBank/DDBJ databases">
        <authorList>
            <person name="Sun Q."/>
            <person name="Zhou Y."/>
        </authorList>
    </citation>
    <scope>NUCLEOTIDE SEQUENCE</scope>
    <source>
        <strain evidence="3">CGMCC 1.12919</strain>
    </source>
</reference>
<dbReference type="PANTHER" id="PTHR42760:SF123">
    <property type="entry name" value="OXIDOREDUCTASE"/>
    <property type="match status" value="1"/>
</dbReference>
<dbReference type="FunFam" id="3.40.50.720:FF:000084">
    <property type="entry name" value="Short-chain dehydrogenase reductase"/>
    <property type="match status" value="1"/>
</dbReference>
<dbReference type="InterPro" id="IPR002347">
    <property type="entry name" value="SDR_fam"/>
</dbReference>
<evidence type="ECO:0000313" key="4">
    <source>
        <dbReference type="Proteomes" id="UP000637002"/>
    </source>
</evidence>
<dbReference type="GO" id="GO:0030497">
    <property type="term" value="P:fatty acid elongation"/>
    <property type="evidence" value="ECO:0007669"/>
    <property type="project" value="TreeGrafter"/>
</dbReference>
<dbReference type="Gene3D" id="3.40.50.720">
    <property type="entry name" value="NAD(P)-binding Rossmann-like Domain"/>
    <property type="match status" value="1"/>
</dbReference>
<evidence type="ECO:0000313" key="3">
    <source>
        <dbReference type="EMBL" id="GGC78089.1"/>
    </source>
</evidence>
<dbReference type="Proteomes" id="UP000637002">
    <property type="component" value="Unassembled WGS sequence"/>
</dbReference>
<dbReference type="SUPFAM" id="SSF51735">
    <property type="entry name" value="NAD(P)-binding Rossmann-fold domains"/>
    <property type="match status" value="1"/>
</dbReference>
<dbReference type="PRINTS" id="PR00080">
    <property type="entry name" value="SDRFAMILY"/>
</dbReference>
<dbReference type="NCBIfam" id="NF005559">
    <property type="entry name" value="PRK07231.1"/>
    <property type="match status" value="1"/>
</dbReference>
<dbReference type="CDD" id="cd05233">
    <property type="entry name" value="SDR_c"/>
    <property type="match status" value="1"/>
</dbReference>
<organism evidence="3 4">
    <name type="scientific">Chelatococcus reniformis</name>
    <dbReference type="NCBI Taxonomy" id="1494448"/>
    <lineage>
        <taxon>Bacteria</taxon>
        <taxon>Pseudomonadati</taxon>
        <taxon>Pseudomonadota</taxon>
        <taxon>Alphaproteobacteria</taxon>
        <taxon>Hyphomicrobiales</taxon>
        <taxon>Chelatococcaceae</taxon>
        <taxon>Chelatococcus</taxon>
    </lineage>
</organism>
<dbReference type="InterPro" id="IPR036291">
    <property type="entry name" value="NAD(P)-bd_dom_sf"/>
</dbReference>
<name>A0A916XKH2_9HYPH</name>
<evidence type="ECO:0000259" key="2">
    <source>
        <dbReference type="SMART" id="SM00822"/>
    </source>
</evidence>
<gene>
    <name evidence="3" type="ORF">GCM10010994_40400</name>
</gene>
<comment type="similarity">
    <text evidence="1">Belongs to the short-chain dehydrogenases/reductases (SDR) family.</text>
</comment>